<evidence type="ECO:0000256" key="3">
    <source>
        <dbReference type="ARBA" id="ARBA00022777"/>
    </source>
</evidence>
<keyword evidence="6" id="KW-1185">Reference proteome</keyword>
<dbReference type="Pfam" id="PF02595">
    <property type="entry name" value="Gly_kinase"/>
    <property type="match status" value="1"/>
</dbReference>
<keyword evidence="2 4" id="KW-0808">Transferase</keyword>
<evidence type="ECO:0000256" key="4">
    <source>
        <dbReference type="PIRNR" id="PIRNR006078"/>
    </source>
</evidence>
<dbReference type="Gene3D" id="3.90.1510.10">
    <property type="entry name" value="Glycerate kinase, domain 2"/>
    <property type="match status" value="1"/>
</dbReference>
<dbReference type="Proteomes" id="UP000526083">
    <property type="component" value="Unassembled WGS sequence"/>
</dbReference>
<dbReference type="GO" id="GO:0008887">
    <property type="term" value="F:glycerate kinase activity"/>
    <property type="evidence" value="ECO:0007669"/>
    <property type="project" value="UniProtKB-UniRule"/>
</dbReference>
<proteinExistence type="inferred from homology"/>
<gene>
    <name evidence="5" type="ORF">FHX48_002352</name>
</gene>
<dbReference type="EC" id="2.7.1.31" evidence="5"/>
<evidence type="ECO:0000256" key="2">
    <source>
        <dbReference type="ARBA" id="ARBA00022679"/>
    </source>
</evidence>
<dbReference type="InterPro" id="IPR004381">
    <property type="entry name" value="Glycerate_kinase"/>
</dbReference>
<comment type="caution">
    <text evidence="5">The sequence shown here is derived from an EMBL/GenBank/DDBJ whole genome shotgun (WGS) entry which is preliminary data.</text>
</comment>
<dbReference type="PANTHER" id="PTHR21599">
    <property type="entry name" value="GLYCERATE KINASE"/>
    <property type="match status" value="1"/>
</dbReference>
<evidence type="ECO:0000313" key="6">
    <source>
        <dbReference type="Proteomes" id="UP000526083"/>
    </source>
</evidence>
<dbReference type="NCBIfam" id="TIGR00045">
    <property type="entry name" value="glycerate kinase"/>
    <property type="match status" value="1"/>
</dbReference>
<dbReference type="PIRSF" id="PIRSF006078">
    <property type="entry name" value="GlxK"/>
    <property type="match status" value="1"/>
</dbReference>
<dbReference type="SUPFAM" id="SSF110738">
    <property type="entry name" value="Glycerate kinase I"/>
    <property type="match status" value="1"/>
</dbReference>
<dbReference type="Gene3D" id="3.40.50.10350">
    <property type="entry name" value="Glycerate kinase, domain 1"/>
    <property type="match status" value="1"/>
</dbReference>
<name>A0A7W3JQQ1_9MICO</name>
<dbReference type="EMBL" id="JACGWY010000005">
    <property type="protein sequence ID" value="MBA8817254.1"/>
    <property type="molecule type" value="Genomic_DNA"/>
</dbReference>
<dbReference type="InterPro" id="IPR018197">
    <property type="entry name" value="Glycerate_kinase_RE-like"/>
</dbReference>
<dbReference type="RefSeq" id="WP_167045873.1">
    <property type="nucleotide sequence ID" value="NZ_JAAOZB010000001.1"/>
</dbReference>
<evidence type="ECO:0000256" key="1">
    <source>
        <dbReference type="ARBA" id="ARBA00006284"/>
    </source>
</evidence>
<reference evidence="5 6" key="1">
    <citation type="submission" date="2020-07" db="EMBL/GenBank/DDBJ databases">
        <title>Sequencing the genomes of 1000 actinobacteria strains.</title>
        <authorList>
            <person name="Klenk H.-P."/>
        </authorList>
    </citation>
    <scope>NUCLEOTIDE SEQUENCE [LARGE SCALE GENOMIC DNA]</scope>
    <source>
        <strain evidence="5 6">DSM 27576</strain>
    </source>
</reference>
<accession>A0A7W3JQQ1</accession>
<organism evidence="5 6">
    <name type="scientific">Microbacterium halimionae</name>
    <dbReference type="NCBI Taxonomy" id="1526413"/>
    <lineage>
        <taxon>Bacteria</taxon>
        <taxon>Bacillati</taxon>
        <taxon>Actinomycetota</taxon>
        <taxon>Actinomycetes</taxon>
        <taxon>Micrococcales</taxon>
        <taxon>Microbacteriaceae</taxon>
        <taxon>Microbacterium</taxon>
    </lineage>
</organism>
<sequence length="368" mass="36015">MTRVVFAPDSFKGSISAADAAAALARGWSAERPGDVVELLPMADGGEGTVDAFALALPHARRMPITVTGPDGAAASASWLLVPGGRDGDAAVVELASTSGIEMLGENLLPLDAQTLGFGQAIAAALDHGVERLVLGIGSSASTDAGAGMLTALGGNFFDASHTPVQPGLRGLNAVAQADMSELRALPPGGVIVLSDVTNPLCGSRGAAAVFGPQKGLVSEIAEADRTLARFAKLLGGNSDAPGAGAAGGAGFALAAWGATLVPGAGEVARLIGLPQAIAAASVVVTGEGSFDGQSAGGKAPAHVAMIAAAEGTRVNLVAGRIASDVVTAGFAEAVSLTALAGSARSALAEPARWLVQAGATIARAHAD</sequence>
<dbReference type="PANTHER" id="PTHR21599:SF0">
    <property type="entry name" value="GLYCERATE KINASE"/>
    <property type="match status" value="1"/>
</dbReference>
<comment type="similarity">
    <text evidence="1 4">Belongs to the glycerate kinase type-1 family.</text>
</comment>
<dbReference type="AlphaFoldDB" id="A0A7W3JQQ1"/>
<dbReference type="GO" id="GO:0031388">
    <property type="term" value="P:organic acid phosphorylation"/>
    <property type="evidence" value="ECO:0007669"/>
    <property type="project" value="UniProtKB-UniRule"/>
</dbReference>
<keyword evidence="3 4" id="KW-0418">Kinase</keyword>
<dbReference type="InterPro" id="IPR036129">
    <property type="entry name" value="Glycerate_kinase_sf"/>
</dbReference>
<dbReference type="InterPro" id="IPR018193">
    <property type="entry name" value="Glyc_kinase_flavodox-like_fold"/>
</dbReference>
<evidence type="ECO:0000313" key="5">
    <source>
        <dbReference type="EMBL" id="MBA8817254.1"/>
    </source>
</evidence>
<protein>
    <submittedName>
        <fullName evidence="5">Glycerate kinase</fullName>
        <ecNumber evidence="5">2.7.1.31</ecNumber>
    </submittedName>
</protein>